<protein>
    <submittedName>
        <fullName evidence="2">Transcription-associated protein 1</fullName>
    </submittedName>
</protein>
<evidence type="ECO:0000256" key="1">
    <source>
        <dbReference type="SAM" id="MobiDB-lite"/>
    </source>
</evidence>
<dbReference type="EMBL" id="GBHO01045225">
    <property type="protein sequence ID" value="JAF98378.1"/>
    <property type="molecule type" value="Transcribed_RNA"/>
</dbReference>
<feature type="region of interest" description="Disordered" evidence="1">
    <location>
        <begin position="1"/>
        <end position="57"/>
    </location>
</feature>
<feature type="non-terminal residue" evidence="2">
    <location>
        <position position="105"/>
    </location>
</feature>
<name>A0A0A9VRI7_LYGHE</name>
<feature type="compositionally biased region" description="Polar residues" evidence="1">
    <location>
        <begin position="79"/>
        <end position="92"/>
    </location>
</feature>
<reference evidence="2" key="2">
    <citation type="submission" date="2014-07" db="EMBL/GenBank/DDBJ databases">
        <authorList>
            <person name="Hull J."/>
        </authorList>
    </citation>
    <scope>NUCLEOTIDE SEQUENCE</scope>
</reference>
<dbReference type="AlphaFoldDB" id="A0A0A9VRI7"/>
<feature type="region of interest" description="Disordered" evidence="1">
    <location>
        <begin position="73"/>
        <end position="97"/>
    </location>
</feature>
<gene>
    <name evidence="2" type="primary">Nipped-A_2</name>
    <name evidence="2" type="ORF">CM83_6293</name>
</gene>
<reference evidence="2" key="1">
    <citation type="journal article" date="2014" name="PLoS ONE">
        <title>Transcriptome-Based Identification of ABC Transporters in the Western Tarnished Plant Bug Lygus hesperus.</title>
        <authorList>
            <person name="Hull J.J."/>
            <person name="Chaney K."/>
            <person name="Geib S.M."/>
            <person name="Fabrick J.A."/>
            <person name="Brent C.S."/>
            <person name="Walsh D."/>
            <person name="Lavine L.C."/>
        </authorList>
    </citation>
    <scope>NUCLEOTIDE SEQUENCE</scope>
</reference>
<evidence type="ECO:0000313" key="2">
    <source>
        <dbReference type="EMBL" id="JAF98378.1"/>
    </source>
</evidence>
<feature type="compositionally biased region" description="Polar residues" evidence="1">
    <location>
        <begin position="45"/>
        <end position="57"/>
    </location>
</feature>
<organism evidence="2">
    <name type="scientific">Lygus hesperus</name>
    <name type="common">Western plant bug</name>
    <dbReference type="NCBI Taxonomy" id="30085"/>
    <lineage>
        <taxon>Eukaryota</taxon>
        <taxon>Metazoa</taxon>
        <taxon>Ecdysozoa</taxon>
        <taxon>Arthropoda</taxon>
        <taxon>Hexapoda</taxon>
        <taxon>Insecta</taxon>
        <taxon>Pterygota</taxon>
        <taxon>Neoptera</taxon>
        <taxon>Paraneoptera</taxon>
        <taxon>Hemiptera</taxon>
        <taxon>Heteroptera</taxon>
        <taxon>Panheteroptera</taxon>
        <taxon>Cimicomorpha</taxon>
        <taxon>Miridae</taxon>
        <taxon>Mirini</taxon>
        <taxon>Lygus</taxon>
    </lineage>
</organism>
<accession>A0A0A9VRI7</accession>
<proteinExistence type="predicted"/>
<sequence>MALVPEVIVLDDSESEDEAHKSSTNLVPEKSEVEVRSPAIPSPLSAGQSRNDVGNTSSVQNSVVDATAALTFSGGGTNGASINSGVGTNGVPTSREPEIIEIDIT</sequence>